<keyword evidence="2" id="KW-1185">Reference proteome</keyword>
<dbReference type="Proteomes" id="UP000250235">
    <property type="component" value="Unassembled WGS sequence"/>
</dbReference>
<dbReference type="EMBL" id="KQ989650">
    <property type="protein sequence ID" value="KZV54037.1"/>
    <property type="molecule type" value="Genomic_DNA"/>
</dbReference>
<evidence type="ECO:0000313" key="2">
    <source>
        <dbReference type="Proteomes" id="UP000250235"/>
    </source>
</evidence>
<proteinExistence type="predicted"/>
<accession>A0A2Z7D525</accession>
<evidence type="ECO:0000313" key="1">
    <source>
        <dbReference type="EMBL" id="KZV54037.1"/>
    </source>
</evidence>
<protein>
    <submittedName>
        <fullName evidence="1">Putative rhamnogalacturonate lyase B</fullName>
    </submittedName>
</protein>
<reference evidence="1 2" key="1">
    <citation type="journal article" date="2015" name="Proc. Natl. Acad. Sci. U.S.A.">
        <title>The resurrection genome of Boea hygrometrica: A blueprint for survival of dehydration.</title>
        <authorList>
            <person name="Xiao L."/>
            <person name="Yang G."/>
            <person name="Zhang L."/>
            <person name="Yang X."/>
            <person name="Zhao S."/>
            <person name="Ji Z."/>
            <person name="Zhou Q."/>
            <person name="Hu M."/>
            <person name="Wang Y."/>
            <person name="Chen M."/>
            <person name="Xu Y."/>
            <person name="Jin H."/>
            <person name="Xiao X."/>
            <person name="Hu G."/>
            <person name="Bao F."/>
            <person name="Hu Y."/>
            <person name="Wan P."/>
            <person name="Li L."/>
            <person name="Deng X."/>
            <person name="Kuang T."/>
            <person name="Xiang C."/>
            <person name="Zhu J.K."/>
            <person name="Oliver M.J."/>
            <person name="He Y."/>
        </authorList>
    </citation>
    <scope>NUCLEOTIDE SEQUENCE [LARGE SCALE GENOMIC DNA]</scope>
    <source>
        <strain evidence="2">cv. XS01</strain>
    </source>
</reference>
<gene>
    <name evidence="1" type="ORF">F511_17425</name>
</gene>
<organism evidence="1 2">
    <name type="scientific">Dorcoceras hygrometricum</name>
    <dbReference type="NCBI Taxonomy" id="472368"/>
    <lineage>
        <taxon>Eukaryota</taxon>
        <taxon>Viridiplantae</taxon>
        <taxon>Streptophyta</taxon>
        <taxon>Embryophyta</taxon>
        <taxon>Tracheophyta</taxon>
        <taxon>Spermatophyta</taxon>
        <taxon>Magnoliopsida</taxon>
        <taxon>eudicotyledons</taxon>
        <taxon>Gunneridae</taxon>
        <taxon>Pentapetalae</taxon>
        <taxon>asterids</taxon>
        <taxon>lamiids</taxon>
        <taxon>Lamiales</taxon>
        <taxon>Gesneriaceae</taxon>
        <taxon>Didymocarpoideae</taxon>
        <taxon>Trichosporeae</taxon>
        <taxon>Loxocarpinae</taxon>
        <taxon>Dorcoceras</taxon>
    </lineage>
</organism>
<dbReference type="AlphaFoldDB" id="A0A2Z7D525"/>
<name>A0A2Z7D525_9LAMI</name>
<dbReference type="GO" id="GO:0016829">
    <property type="term" value="F:lyase activity"/>
    <property type="evidence" value="ECO:0007669"/>
    <property type="project" value="UniProtKB-KW"/>
</dbReference>
<sequence length="108" mass="12548">MLSDQQQRYRISTATLDQLSATILAHLDRIHPTRLDFKLDCDQHSTMLSDQQQRYRISTATLDQLSATILAHLDRIHPTRLDFKLDCDQHRSIQSAWLDPDQHSPLTI</sequence>
<keyword evidence="1" id="KW-0456">Lyase</keyword>